<gene>
    <name evidence="1" type="ORF">DFQ04_1217</name>
</gene>
<dbReference type="AlphaFoldDB" id="A0A4R6T9E9"/>
<dbReference type="SUPFAM" id="SSF53795">
    <property type="entry name" value="PEP carboxykinase-like"/>
    <property type="match status" value="1"/>
</dbReference>
<accession>A0A4R6T9E9</accession>
<evidence type="ECO:0000313" key="1">
    <source>
        <dbReference type="EMBL" id="TDQ19396.1"/>
    </source>
</evidence>
<protein>
    <recommendedName>
        <fullName evidence="3">Hpr(Ser) kinase/phosphatase</fullName>
    </recommendedName>
</protein>
<comment type="caution">
    <text evidence="1">The sequence shown here is derived from an EMBL/GenBank/DDBJ whole genome shotgun (WGS) entry which is preliminary data.</text>
</comment>
<evidence type="ECO:0008006" key="3">
    <source>
        <dbReference type="Google" id="ProtNLM"/>
    </source>
</evidence>
<dbReference type="EMBL" id="SNYF01000005">
    <property type="protein sequence ID" value="TDQ19396.1"/>
    <property type="molecule type" value="Genomic_DNA"/>
</dbReference>
<dbReference type="InterPro" id="IPR027417">
    <property type="entry name" value="P-loop_NTPase"/>
</dbReference>
<name>A0A4R6T9E9_9BACT</name>
<dbReference type="Gene3D" id="3.40.50.300">
    <property type="entry name" value="P-loop containing nucleotide triphosphate hydrolases"/>
    <property type="match status" value="1"/>
</dbReference>
<evidence type="ECO:0000313" key="2">
    <source>
        <dbReference type="Proteomes" id="UP000294535"/>
    </source>
</evidence>
<reference evidence="1 2" key="1">
    <citation type="submission" date="2019-03" db="EMBL/GenBank/DDBJ databases">
        <title>Genomic Encyclopedia of Type Strains, Phase III (KMG-III): the genomes of soil and plant-associated and newly described type strains.</title>
        <authorList>
            <person name="Whitman W."/>
        </authorList>
    </citation>
    <scope>NUCLEOTIDE SEQUENCE [LARGE SCALE GENOMIC DNA]</scope>
    <source>
        <strain evidence="1 2">CECT 8446</strain>
    </source>
</reference>
<keyword evidence="2" id="KW-1185">Reference proteome</keyword>
<dbReference type="Proteomes" id="UP000294535">
    <property type="component" value="Unassembled WGS sequence"/>
</dbReference>
<proteinExistence type="predicted"/>
<organism evidence="1 2">
    <name type="scientific">Algoriphagus boseongensis</name>
    <dbReference type="NCBI Taxonomy" id="1442587"/>
    <lineage>
        <taxon>Bacteria</taxon>
        <taxon>Pseudomonadati</taxon>
        <taxon>Bacteroidota</taxon>
        <taxon>Cytophagia</taxon>
        <taxon>Cytophagales</taxon>
        <taxon>Cyclobacteriaceae</taxon>
        <taxon>Algoriphagus</taxon>
    </lineage>
</organism>
<sequence>MPEKLIIQMTNFTNTKYKYKAFGLVCESEIEIPAFLKVSTNASVQFKVQISDELPEFERDYVYEEPYCRLNESEFEYQVEGVANYFVKKGDTILIQACCEDWNTILLYFYSNCMVALLFQRNLIPFHVSGVIDPKGGVWLFAAPSGIGKSTTAIKLKEKGYDLFTDDTALVYLIGSICVAEASYPLIKMWKATLENQTTYDTSQTYQLRPDVEKFGGFFHESFMDEPMKVNGIIFIEEEGDQFETKRLKGIEGFQRLRNNVFRSQWINGMGKAKLQFELLSAISKTAPFWLAKRPVETLSYEFFAESILKEIICIEKND</sequence>